<organism evidence="3 4">
    <name type="scientific">Carboxylicivirga mesophila</name>
    <dbReference type="NCBI Taxonomy" id="1166478"/>
    <lineage>
        <taxon>Bacteria</taxon>
        <taxon>Pseudomonadati</taxon>
        <taxon>Bacteroidota</taxon>
        <taxon>Bacteroidia</taxon>
        <taxon>Marinilabiliales</taxon>
        <taxon>Marinilabiliaceae</taxon>
        <taxon>Carboxylicivirga</taxon>
    </lineage>
</organism>
<feature type="domain" description="Sulfatase N-terminal" evidence="2">
    <location>
        <begin position="29"/>
        <end position="315"/>
    </location>
</feature>
<proteinExistence type="predicted"/>
<sequence length="636" mass="72852">MLLKSSLPLMLIMLFGMFTSCQTKPLEQPNILWITIEDTSPHFIGCYGNDDARTPVIDHLAMDGVRFNNAFSTGTVCSPSRTAIITGVKTYKTGTGNHRSAIAVPNYMKGFPYYLQQQGYYTSNNKKTDYNVGDEKAYTAEAWHESADTAGWWNRAEGQPFFAVFNFMDSHQSRTMTHTYSWYKKQVLNELAAEERIGENDFDMPPFYNDTPAMRKQFARVYNSLKLTDNKIGALLQRLEADGLKENTIIIFYADHGEGIPRGKTNGINLGYRVPFIIWFPEKYKHLSPWGTNGVVTDELVSFEDLAPTVISLAGGEIPEHMTGRIMMGDNRSKRAEYLVLSSDRADNGIDLVRTVTNGKYIYSRNFMPFIPEARYIRYMEISDIKQQMRRDYEQNLLNPVQKRLFEARPAEYLYNIEDDVWELNNLVDDEKHQELLNEMRQLLKQEMLDAKDVMLLPEYELEILAQEQAPYEYRLSDSYAINDILASAWLSGDRSKEAATKQVQNLSHPDKIVRYWAAVGLRSQSKEQLQPFEKEIKQAMSDEYAPVAITAAAMAYNQFDSSEAQSVLKSYLLHENDMLALLTIHYLMYVDNKQPFAETVRASREMKGRTYNPKAAAVDFLGSLGLVPNNPSYRQ</sequence>
<dbReference type="Pfam" id="PF00884">
    <property type="entry name" value="Sulfatase"/>
    <property type="match status" value="1"/>
</dbReference>
<keyword evidence="1" id="KW-0732">Signal</keyword>
<dbReference type="InterPro" id="IPR000917">
    <property type="entry name" value="Sulfatase_N"/>
</dbReference>
<reference evidence="3 4" key="1">
    <citation type="journal article" date="2014" name="Int. J. Syst. Evol. Microbiol.">
        <title>Carboxylicivirga gen. nov. in the family Marinilabiliaceae with two novel species, Carboxylicivirga mesophila sp. nov. and Carboxylicivirga taeanensis sp. nov., and reclassification of Cytophaga fermentans as Saccharicrinis fermentans gen. nov., comb. nov.</title>
        <authorList>
            <person name="Yang S.H."/>
            <person name="Seo H.S."/>
            <person name="Woo J.H."/>
            <person name="Oh H.M."/>
            <person name="Jang H."/>
            <person name="Lee J.H."/>
            <person name="Kim S.J."/>
            <person name="Kwon K.K."/>
        </authorList>
    </citation>
    <scope>NUCLEOTIDE SEQUENCE [LARGE SCALE GENOMIC DNA]</scope>
    <source>
        <strain evidence="3 4">JCM 18290</strain>
    </source>
</reference>
<name>A0ABS5K8K5_9BACT</name>
<protein>
    <submittedName>
        <fullName evidence="3">Sulfatase-like hydrolase/transferase</fullName>
    </submittedName>
</protein>
<dbReference type="InterPro" id="IPR052701">
    <property type="entry name" value="GAG_Ulvan_Degrading_Sulfatases"/>
</dbReference>
<dbReference type="CDD" id="cd16027">
    <property type="entry name" value="SGSH"/>
    <property type="match status" value="1"/>
</dbReference>
<evidence type="ECO:0000313" key="4">
    <source>
        <dbReference type="Proteomes" id="UP000721861"/>
    </source>
</evidence>
<feature type="chain" id="PRO_5046464894" evidence="1">
    <location>
        <begin position="24"/>
        <end position="636"/>
    </location>
</feature>
<evidence type="ECO:0000256" key="1">
    <source>
        <dbReference type="SAM" id="SignalP"/>
    </source>
</evidence>
<dbReference type="InterPro" id="IPR017850">
    <property type="entry name" value="Alkaline_phosphatase_core_sf"/>
</dbReference>
<dbReference type="EMBL" id="JAGUCN010000007">
    <property type="protein sequence ID" value="MBS2211285.1"/>
    <property type="molecule type" value="Genomic_DNA"/>
</dbReference>
<dbReference type="SUPFAM" id="SSF53649">
    <property type="entry name" value="Alkaline phosphatase-like"/>
    <property type="match status" value="1"/>
</dbReference>
<gene>
    <name evidence="3" type="ORF">KEM09_07730</name>
</gene>
<dbReference type="PROSITE" id="PS51257">
    <property type="entry name" value="PROKAR_LIPOPROTEIN"/>
    <property type="match status" value="1"/>
</dbReference>
<evidence type="ECO:0000259" key="2">
    <source>
        <dbReference type="Pfam" id="PF00884"/>
    </source>
</evidence>
<evidence type="ECO:0000313" key="3">
    <source>
        <dbReference type="EMBL" id="MBS2211285.1"/>
    </source>
</evidence>
<dbReference type="Proteomes" id="UP000721861">
    <property type="component" value="Unassembled WGS sequence"/>
</dbReference>
<dbReference type="PANTHER" id="PTHR43751:SF1">
    <property type="entry name" value="SULFATASE ATSG-RELATED"/>
    <property type="match status" value="1"/>
</dbReference>
<dbReference type="Gene3D" id="3.40.720.10">
    <property type="entry name" value="Alkaline Phosphatase, subunit A"/>
    <property type="match status" value="1"/>
</dbReference>
<comment type="caution">
    <text evidence="3">The sequence shown here is derived from an EMBL/GenBank/DDBJ whole genome shotgun (WGS) entry which is preliminary data.</text>
</comment>
<dbReference type="RefSeq" id="WP_212227356.1">
    <property type="nucleotide sequence ID" value="NZ_JAGUCN010000007.1"/>
</dbReference>
<accession>A0ABS5K8K5</accession>
<feature type="signal peptide" evidence="1">
    <location>
        <begin position="1"/>
        <end position="23"/>
    </location>
</feature>
<keyword evidence="4" id="KW-1185">Reference proteome</keyword>
<dbReference type="PANTHER" id="PTHR43751">
    <property type="entry name" value="SULFATASE"/>
    <property type="match status" value="1"/>
</dbReference>